<dbReference type="GeneID" id="36542593"/>
<feature type="region of interest" description="Disordered" evidence="1">
    <location>
        <begin position="26"/>
        <end position="58"/>
    </location>
</feature>
<evidence type="ECO:0000313" key="3">
    <source>
        <dbReference type="Proteomes" id="UP000234254"/>
    </source>
</evidence>
<proteinExistence type="predicted"/>
<organism evidence="2 3">
    <name type="scientific">Aspergillus campestris (strain IBT 28561)</name>
    <dbReference type="NCBI Taxonomy" id="1392248"/>
    <lineage>
        <taxon>Eukaryota</taxon>
        <taxon>Fungi</taxon>
        <taxon>Dikarya</taxon>
        <taxon>Ascomycota</taxon>
        <taxon>Pezizomycotina</taxon>
        <taxon>Eurotiomycetes</taxon>
        <taxon>Eurotiomycetidae</taxon>
        <taxon>Eurotiales</taxon>
        <taxon>Aspergillaceae</taxon>
        <taxon>Aspergillus</taxon>
        <taxon>Aspergillus subgen. Circumdati</taxon>
    </lineage>
</organism>
<dbReference type="VEuPathDB" id="FungiDB:P168DRAFT_267985"/>
<gene>
    <name evidence="2" type="ORF">P168DRAFT_267985</name>
</gene>
<dbReference type="InterPro" id="IPR035213">
    <property type="entry name" value="DUF5321"/>
</dbReference>
<dbReference type="Proteomes" id="UP000234254">
    <property type="component" value="Unassembled WGS sequence"/>
</dbReference>
<dbReference type="OrthoDB" id="2253354at2759"/>
<sequence>MASFTINAATRLSSRRTLPTFQSHISPRQCLQHQHRRLQPQQPHTTTRQYGTSDSLPKIAQPSLWNSLVPKFIRNRKSRSDSSSPKSKEWNPASFYIIMFTLIGSQAIRMIALKNDYAAFTRSTDAKITLLREVIERVKNGEKVDVEKLLGTGNEAKEREWDEVLQEIEAEESLWHQKNAAAAKEPAPAAEPPKTSDEPSTENASKRKAHFF</sequence>
<accession>A0A2I1D5B4</accession>
<keyword evidence="3" id="KW-1185">Reference proteome</keyword>
<dbReference type="Pfam" id="PF17254">
    <property type="entry name" value="DUF5321"/>
    <property type="match status" value="1"/>
</dbReference>
<dbReference type="EMBL" id="MSFM01000005">
    <property type="protein sequence ID" value="PKY05060.1"/>
    <property type="molecule type" value="Genomic_DNA"/>
</dbReference>
<comment type="caution">
    <text evidence="2">The sequence shown here is derived from an EMBL/GenBank/DDBJ whole genome shotgun (WGS) entry which is preliminary data.</text>
</comment>
<protein>
    <submittedName>
        <fullName evidence="2">Uncharacterized protein</fullName>
    </submittedName>
</protein>
<dbReference type="AlphaFoldDB" id="A0A2I1D5B4"/>
<feature type="compositionally biased region" description="Polar residues" evidence="1">
    <location>
        <begin position="45"/>
        <end position="55"/>
    </location>
</feature>
<evidence type="ECO:0000256" key="1">
    <source>
        <dbReference type="SAM" id="MobiDB-lite"/>
    </source>
</evidence>
<name>A0A2I1D5B4_ASPC2</name>
<dbReference type="RefSeq" id="XP_024693654.1">
    <property type="nucleotide sequence ID" value="XM_024835069.1"/>
</dbReference>
<feature type="region of interest" description="Disordered" evidence="1">
    <location>
        <begin position="175"/>
        <end position="212"/>
    </location>
</feature>
<reference evidence="2" key="1">
    <citation type="submission" date="2016-12" db="EMBL/GenBank/DDBJ databases">
        <title>The genomes of Aspergillus section Nigri reveals drivers in fungal speciation.</title>
        <authorList>
            <consortium name="DOE Joint Genome Institute"/>
            <person name="Vesth T.C."/>
            <person name="Nybo J."/>
            <person name="Theobald S."/>
            <person name="Brandl J."/>
            <person name="Frisvad J.C."/>
            <person name="Nielsen K.F."/>
            <person name="Lyhne E.K."/>
            <person name="Kogle M.E."/>
            <person name="Kuo A."/>
            <person name="Riley R."/>
            <person name="Clum A."/>
            <person name="Nolan M."/>
            <person name="Lipzen A."/>
            <person name="Salamov A."/>
            <person name="Henrissat B."/>
            <person name="Wiebenga A."/>
            <person name="De vries R.P."/>
            <person name="Grigoriev I.V."/>
            <person name="Mortensen U.H."/>
            <person name="Andersen M.R."/>
            <person name="Baker S.E."/>
        </authorList>
    </citation>
    <scope>NUCLEOTIDE SEQUENCE</scope>
    <source>
        <strain evidence="2">IBT 28561</strain>
    </source>
</reference>
<evidence type="ECO:0000313" key="2">
    <source>
        <dbReference type="EMBL" id="PKY05060.1"/>
    </source>
</evidence>